<name>A0A0C3K221_9AGAM</name>
<evidence type="ECO:0000313" key="1">
    <source>
        <dbReference type="EMBL" id="KIO15468.1"/>
    </source>
</evidence>
<gene>
    <name evidence="1" type="ORF">M407DRAFT_34953</name>
</gene>
<sequence>MNPEVNSAPIDCFTRFMILPNPIHLDNKGASSRRSIFSSNYAEDLKRGQREVSRMLEEVQLLASLNSLIAQFCK</sequence>
<dbReference type="AlphaFoldDB" id="A0A0C3K221"/>
<accession>A0A0C3K221</accession>
<dbReference type="HOGENOM" id="CLU_2689605_0_0_1"/>
<keyword evidence="2" id="KW-1185">Reference proteome</keyword>
<reference evidence="2" key="2">
    <citation type="submission" date="2015-01" db="EMBL/GenBank/DDBJ databases">
        <title>Evolutionary Origins and Diversification of the Mycorrhizal Mutualists.</title>
        <authorList>
            <consortium name="DOE Joint Genome Institute"/>
            <consortium name="Mycorrhizal Genomics Consortium"/>
            <person name="Kohler A."/>
            <person name="Kuo A."/>
            <person name="Nagy L.G."/>
            <person name="Floudas D."/>
            <person name="Copeland A."/>
            <person name="Barry K.W."/>
            <person name="Cichocki N."/>
            <person name="Veneault-Fourrey C."/>
            <person name="LaButti K."/>
            <person name="Lindquist E.A."/>
            <person name="Lipzen A."/>
            <person name="Lundell T."/>
            <person name="Morin E."/>
            <person name="Murat C."/>
            <person name="Riley R."/>
            <person name="Ohm R."/>
            <person name="Sun H."/>
            <person name="Tunlid A."/>
            <person name="Henrissat B."/>
            <person name="Grigoriev I.V."/>
            <person name="Hibbett D.S."/>
            <person name="Martin F."/>
        </authorList>
    </citation>
    <scope>NUCLEOTIDE SEQUENCE [LARGE SCALE GENOMIC DNA]</scope>
    <source>
        <strain evidence="2">MUT 4182</strain>
    </source>
</reference>
<organism evidence="1 2">
    <name type="scientific">Tulasnella calospora MUT 4182</name>
    <dbReference type="NCBI Taxonomy" id="1051891"/>
    <lineage>
        <taxon>Eukaryota</taxon>
        <taxon>Fungi</taxon>
        <taxon>Dikarya</taxon>
        <taxon>Basidiomycota</taxon>
        <taxon>Agaricomycotina</taxon>
        <taxon>Agaricomycetes</taxon>
        <taxon>Cantharellales</taxon>
        <taxon>Tulasnellaceae</taxon>
        <taxon>Tulasnella</taxon>
    </lineage>
</organism>
<protein>
    <submittedName>
        <fullName evidence="1">Uncharacterized protein</fullName>
    </submittedName>
</protein>
<reference evidence="1 2" key="1">
    <citation type="submission" date="2014-04" db="EMBL/GenBank/DDBJ databases">
        <authorList>
            <consortium name="DOE Joint Genome Institute"/>
            <person name="Kuo A."/>
            <person name="Girlanda M."/>
            <person name="Perotto S."/>
            <person name="Kohler A."/>
            <person name="Nagy L.G."/>
            <person name="Floudas D."/>
            <person name="Copeland A."/>
            <person name="Barry K.W."/>
            <person name="Cichocki N."/>
            <person name="Veneault-Fourrey C."/>
            <person name="LaButti K."/>
            <person name="Lindquist E.A."/>
            <person name="Lipzen A."/>
            <person name="Lundell T."/>
            <person name="Morin E."/>
            <person name="Murat C."/>
            <person name="Sun H."/>
            <person name="Tunlid A."/>
            <person name="Henrissat B."/>
            <person name="Grigoriev I.V."/>
            <person name="Hibbett D.S."/>
            <person name="Martin F."/>
            <person name="Nordberg H.P."/>
            <person name="Cantor M.N."/>
            <person name="Hua S.X."/>
        </authorList>
    </citation>
    <scope>NUCLEOTIDE SEQUENCE [LARGE SCALE GENOMIC DNA]</scope>
    <source>
        <strain evidence="1 2">MUT 4182</strain>
    </source>
</reference>
<evidence type="ECO:0000313" key="2">
    <source>
        <dbReference type="Proteomes" id="UP000054248"/>
    </source>
</evidence>
<dbReference type="EMBL" id="KN824046">
    <property type="protein sequence ID" value="KIO15468.1"/>
    <property type="molecule type" value="Genomic_DNA"/>
</dbReference>
<dbReference type="Proteomes" id="UP000054248">
    <property type="component" value="Unassembled WGS sequence"/>
</dbReference>
<proteinExistence type="predicted"/>